<evidence type="ECO:0000313" key="1">
    <source>
        <dbReference type="EMBL" id="SOC81558.1"/>
    </source>
</evidence>
<proteinExistence type="predicted"/>
<keyword evidence="2" id="KW-1185">Reference proteome</keyword>
<dbReference type="AlphaFoldDB" id="A0A285X8D6"/>
<organism evidence="1 2">
    <name type="scientific">Salinimicrobium sediminis</name>
    <dbReference type="NCBI Taxonomy" id="1343891"/>
    <lineage>
        <taxon>Bacteria</taxon>
        <taxon>Pseudomonadati</taxon>
        <taxon>Bacteroidota</taxon>
        <taxon>Flavobacteriia</taxon>
        <taxon>Flavobacteriales</taxon>
        <taxon>Flavobacteriaceae</taxon>
        <taxon>Salinimicrobium</taxon>
    </lineage>
</organism>
<dbReference type="EMBL" id="OCMF01000006">
    <property type="protein sequence ID" value="SOC81558.1"/>
    <property type="molecule type" value="Genomic_DNA"/>
</dbReference>
<accession>A0A285X8D6</accession>
<dbReference type="Proteomes" id="UP000219193">
    <property type="component" value="Unassembled WGS sequence"/>
</dbReference>
<protein>
    <submittedName>
        <fullName evidence="1">Uncharacterized protein</fullName>
    </submittedName>
</protein>
<dbReference type="RefSeq" id="WP_179670564.1">
    <property type="nucleotide sequence ID" value="NZ_OCMF01000006.1"/>
</dbReference>
<name>A0A285X8D6_9FLAO</name>
<gene>
    <name evidence="1" type="ORF">SAMN06296241_3137</name>
</gene>
<reference evidence="2" key="1">
    <citation type="submission" date="2017-09" db="EMBL/GenBank/DDBJ databases">
        <authorList>
            <person name="Varghese N."/>
            <person name="Submissions S."/>
        </authorList>
    </citation>
    <scope>NUCLEOTIDE SEQUENCE [LARGE SCALE GENOMIC DNA]</scope>
    <source>
        <strain evidence="2">CGMCC 1.12641</strain>
    </source>
</reference>
<sequence>MKIQKMMYKNNLREDMAKLFKADPEIEVLQVNFIVRKIHERPQNFSLLTYNYTT</sequence>
<evidence type="ECO:0000313" key="2">
    <source>
        <dbReference type="Proteomes" id="UP000219193"/>
    </source>
</evidence>